<dbReference type="Proteomes" id="UP001519460">
    <property type="component" value="Unassembled WGS sequence"/>
</dbReference>
<proteinExistence type="predicted"/>
<organism evidence="1 2">
    <name type="scientific">Batillaria attramentaria</name>
    <dbReference type="NCBI Taxonomy" id="370345"/>
    <lineage>
        <taxon>Eukaryota</taxon>
        <taxon>Metazoa</taxon>
        <taxon>Spiralia</taxon>
        <taxon>Lophotrochozoa</taxon>
        <taxon>Mollusca</taxon>
        <taxon>Gastropoda</taxon>
        <taxon>Caenogastropoda</taxon>
        <taxon>Sorbeoconcha</taxon>
        <taxon>Cerithioidea</taxon>
        <taxon>Batillariidae</taxon>
        <taxon>Batillaria</taxon>
    </lineage>
</organism>
<feature type="non-terminal residue" evidence="1">
    <location>
        <position position="82"/>
    </location>
</feature>
<keyword evidence="2" id="KW-1185">Reference proteome</keyword>
<accession>A0ABD0KKW4</accession>
<sequence length="82" mass="9232">LKKVYGLTSVYNTESWTGLPRKDVGRKVCFKPTTLRVFLSNDGTKPWEEELLELELPISAWDPTGGHALPPPTISCYFLQPP</sequence>
<name>A0ABD0KKW4_9CAEN</name>
<dbReference type="EMBL" id="JACVVK020000164">
    <property type="protein sequence ID" value="KAK7487450.1"/>
    <property type="molecule type" value="Genomic_DNA"/>
</dbReference>
<evidence type="ECO:0000313" key="2">
    <source>
        <dbReference type="Proteomes" id="UP001519460"/>
    </source>
</evidence>
<comment type="caution">
    <text evidence="1">The sequence shown here is derived from an EMBL/GenBank/DDBJ whole genome shotgun (WGS) entry which is preliminary data.</text>
</comment>
<evidence type="ECO:0000313" key="1">
    <source>
        <dbReference type="EMBL" id="KAK7487450.1"/>
    </source>
</evidence>
<feature type="non-terminal residue" evidence="1">
    <location>
        <position position="1"/>
    </location>
</feature>
<dbReference type="AlphaFoldDB" id="A0ABD0KKW4"/>
<gene>
    <name evidence="1" type="ORF">BaRGS_00021291</name>
</gene>
<reference evidence="1 2" key="1">
    <citation type="journal article" date="2023" name="Sci. Data">
        <title>Genome assembly of the Korean intertidal mud-creeper Batillaria attramentaria.</title>
        <authorList>
            <person name="Patra A.K."/>
            <person name="Ho P.T."/>
            <person name="Jun S."/>
            <person name="Lee S.J."/>
            <person name="Kim Y."/>
            <person name="Won Y.J."/>
        </authorList>
    </citation>
    <scope>NUCLEOTIDE SEQUENCE [LARGE SCALE GENOMIC DNA]</scope>
    <source>
        <strain evidence="1">Wonlab-2016</strain>
    </source>
</reference>
<protein>
    <submittedName>
        <fullName evidence="1">Uncharacterized protein</fullName>
    </submittedName>
</protein>